<evidence type="ECO:0000313" key="10">
    <source>
        <dbReference type="EMBL" id="CAB4938469.1"/>
    </source>
</evidence>
<evidence type="ECO:0000256" key="7">
    <source>
        <dbReference type="ARBA" id="ARBA00022723"/>
    </source>
</evidence>
<dbReference type="PANTHER" id="PTHR34448">
    <property type="entry name" value="AMINOPEPTIDASE"/>
    <property type="match status" value="1"/>
</dbReference>
<evidence type="ECO:0000256" key="8">
    <source>
        <dbReference type="ARBA" id="ARBA00022801"/>
    </source>
</evidence>
<keyword evidence="5" id="KW-0031">Aminopeptidase</keyword>
<comment type="cofactor">
    <cofactor evidence="1">
        <name>Co(2+)</name>
        <dbReference type="ChEBI" id="CHEBI:48828"/>
    </cofactor>
</comment>
<dbReference type="AlphaFoldDB" id="A0A6J7J5S7"/>
<evidence type="ECO:0000256" key="1">
    <source>
        <dbReference type="ARBA" id="ARBA00001941"/>
    </source>
</evidence>
<dbReference type="InterPro" id="IPR000787">
    <property type="entry name" value="Peptidase_M29"/>
</dbReference>
<keyword evidence="6" id="KW-0645">Protease</keyword>
<dbReference type="GO" id="GO:0008237">
    <property type="term" value="F:metallopeptidase activity"/>
    <property type="evidence" value="ECO:0007669"/>
    <property type="project" value="UniProtKB-KW"/>
</dbReference>
<keyword evidence="8" id="KW-0378">Hydrolase</keyword>
<dbReference type="GO" id="GO:0006508">
    <property type="term" value="P:proteolysis"/>
    <property type="evidence" value="ECO:0007669"/>
    <property type="project" value="UniProtKB-KW"/>
</dbReference>
<organism evidence="10">
    <name type="scientific">freshwater metagenome</name>
    <dbReference type="NCBI Taxonomy" id="449393"/>
    <lineage>
        <taxon>unclassified sequences</taxon>
        <taxon>metagenomes</taxon>
        <taxon>ecological metagenomes</taxon>
    </lineage>
</organism>
<dbReference type="InterPro" id="IPR052170">
    <property type="entry name" value="M29_Exopeptidase"/>
</dbReference>
<proteinExistence type="inferred from homology"/>
<reference evidence="10" key="1">
    <citation type="submission" date="2020-05" db="EMBL/GenBank/DDBJ databases">
        <authorList>
            <person name="Chiriac C."/>
            <person name="Salcher M."/>
            <person name="Ghai R."/>
            <person name="Kavagutti S V."/>
        </authorList>
    </citation>
    <scope>NUCLEOTIDE SEQUENCE</scope>
</reference>
<dbReference type="Pfam" id="PF02073">
    <property type="entry name" value="Peptidase_M29"/>
    <property type="match status" value="1"/>
</dbReference>
<name>A0A6J7J5S7_9ZZZZ</name>
<dbReference type="Gene3D" id="3.40.1830.10">
    <property type="entry name" value="Thermophilic metalloprotease (M29)"/>
    <property type="match status" value="1"/>
</dbReference>
<dbReference type="PANTHER" id="PTHR34448:SF3">
    <property type="entry name" value="AMINOPEPTIDASE AMPS"/>
    <property type="match status" value="1"/>
</dbReference>
<evidence type="ECO:0000256" key="2">
    <source>
        <dbReference type="ARBA" id="ARBA00001946"/>
    </source>
</evidence>
<keyword evidence="9" id="KW-0482">Metalloprotease</keyword>
<dbReference type="PRINTS" id="PR00919">
    <property type="entry name" value="THERMOPTASE"/>
</dbReference>
<sequence>MTGQSGFDPAALERFADLLVGFGANVQAGQIVAVGGEIGKEEVVRAIAASAYRHGAQFVDVAYFDPHVKRARLLEAGRDTLGFVPSWYGERALALGEQRCARVALSGPVAPGLFDDVDPALVGLDQLPFVRETITTINERTTNWTIGPCPSRQWAHLVHPDLAQDEALALLVEELTHVLRLDEADPVAAWRERADMLIEAAGRLTGPRFDALRFEGPGTDLTVGLLPSSRFIAARFETADGIVHMPNLPSEEVFSTPDPERTEGVVRATKPLVLGGSVIRGLEVEFRGGRAVRIDADENADVLRGYAARDDGAARLGEVALVDGDGRIGRLGTTFYDTLLDENAASHIALGSSYAFCVEDAADLERANTSQIHVDFMIGSDEVTVHGLRADGTSRPVLSAGRWQL</sequence>
<accession>A0A6J7J5S7</accession>
<evidence type="ECO:0000256" key="3">
    <source>
        <dbReference type="ARBA" id="ARBA00001947"/>
    </source>
</evidence>
<gene>
    <name evidence="10" type="ORF">UFOPK3674_01654</name>
</gene>
<comment type="cofactor">
    <cofactor evidence="2">
        <name>Mg(2+)</name>
        <dbReference type="ChEBI" id="CHEBI:18420"/>
    </cofactor>
</comment>
<evidence type="ECO:0000256" key="4">
    <source>
        <dbReference type="ARBA" id="ARBA00008236"/>
    </source>
</evidence>
<dbReference type="EMBL" id="CAFBMX010000008">
    <property type="protein sequence ID" value="CAB4938469.1"/>
    <property type="molecule type" value="Genomic_DNA"/>
</dbReference>
<dbReference type="InterPro" id="IPR035097">
    <property type="entry name" value="M29_N-terminal"/>
</dbReference>
<evidence type="ECO:0000256" key="9">
    <source>
        <dbReference type="ARBA" id="ARBA00023049"/>
    </source>
</evidence>
<keyword evidence="7" id="KW-0479">Metal-binding</keyword>
<evidence type="ECO:0000256" key="5">
    <source>
        <dbReference type="ARBA" id="ARBA00022438"/>
    </source>
</evidence>
<dbReference type="GO" id="GO:0004177">
    <property type="term" value="F:aminopeptidase activity"/>
    <property type="evidence" value="ECO:0007669"/>
    <property type="project" value="UniProtKB-KW"/>
</dbReference>
<dbReference type="SUPFAM" id="SSF144052">
    <property type="entry name" value="Thermophilic metalloprotease-like"/>
    <property type="match status" value="1"/>
</dbReference>
<comment type="cofactor">
    <cofactor evidence="3">
        <name>Zn(2+)</name>
        <dbReference type="ChEBI" id="CHEBI:29105"/>
    </cofactor>
</comment>
<dbReference type="GO" id="GO:0046872">
    <property type="term" value="F:metal ion binding"/>
    <property type="evidence" value="ECO:0007669"/>
    <property type="project" value="UniProtKB-KW"/>
</dbReference>
<comment type="similarity">
    <text evidence="4">Belongs to the peptidase M29 family.</text>
</comment>
<evidence type="ECO:0000256" key="6">
    <source>
        <dbReference type="ARBA" id="ARBA00022670"/>
    </source>
</evidence>
<protein>
    <submittedName>
        <fullName evidence="10">Unannotated protein</fullName>
    </submittedName>
</protein>